<evidence type="ECO:0000256" key="3">
    <source>
        <dbReference type="SAM" id="SignalP"/>
    </source>
</evidence>
<dbReference type="GO" id="GO:0043565">
    <property type="term" value="F:sequence-specific DNA binding"/>
    <property type="evidence" value="ECO:0007669"/>
    <property type="project" value="InterPro"/>
</dbReference>
<dbReference type="Gene3D" id="3.30.50.10">
    <property type="entry name" value="Erythroid Transcription Factor GATA-1, subunit A"/>
    <property type="match status" value="1"/>
</dbReference>
<dbReference type="PANTHER" id="PTHR38886">
    <property type="entry name" value="SESA DOMAIN-CONTAINING PROTEIN"/>
    <property type="match status" value="1"/>
</dbReference>
<dbReference type="PROSITE" id="PS00344">
    <property type="entry name" value="GATA_ZN_FINGER_1"/>
    <property type="match status" value="1"/>
</dbReference>
<dbReference type="InterPro" id="IPR054464">
    <property type="entry name" value="ULD_fung"/>
</dbReference>
<proteinExistence type="predicted"/>
<dbReference type="Proteomes" id="UP000566819">
    <property type="component" value="Unassembled WGS sequence"/>
</dbReference>
<dbReference type="OrthoDB" id="3045089at2759"/>
<dbReference type="PANTHER" id="PTHR38886:SF1">
    <property type="entry name" value="NACHT-NTPASE AND P-LOOP NTPASES N-TERMINAL DOMAIN-CONTAINING PROTEIN"/>
    <property type="match status" value="1"/>
</dbReference>
<feature type="signal peptide" evidence="3">
    <location>
        <begin position="1"/>
        <end position="23"/>
    </location>
</feature>
<dbReference type="InterPro" id="IPR013088">
    <property type="entry name" value="Znf_NHR/GATA"/>
</dbReference>
<dbReference type="GO" id="GO:0006355">
    <property type="term" value="P:regulation of DNA-templated transcription"/>
    <property type="evidence" value="ECO:0007669"/>
    <property type="project" value="InterPro"/>
</dbReference>
<evidence type="ECO:0000256" key="2">
    <source>
        <dbReference type="SAM" id="MobiDB-lite"/>
    </source>
</evidence>
<reference evidence="5 6" key="1">
    <citation type="submission" date="2020-03" db="EMBL/GenBank/DDBJ databases">
        <title>Draft Genome Sequence of Cudoniella acicularis.</title>
        <authorList>
            <person name="Buettner E."/>
            <person name="Kellner H."/>
        </authorList>
    </citation>
    <scope>NUCLEOTIDE SEQUENCE [LARGE SCALE GENOMIC DNA]</scope>
    <source>
        <strain evidence="5 6">DSM 108380</strain>
    </source>
</reference>
<dbReference type="Pfam" id="PF00320">
    <property type="entry name" value="GATA"/>
    <property type="match status" value="1"/>
</dbReference>
<gene>
    <name evidence="5" type="ORF">G7Y89_g15518</name>
</gene>
<name>A0A8H4QLP1_9HELO</name>
<dbReference type="SUPFAM" id="SSF57716">
    <property type="entry name" value="Glucocorticoid receptor-like (DNA-binding domain)"/>
    <property type="match status" value="1"/>
</dbReference>
<dbReference type="AlphaFoldDB" id="A0A8H4QLP1"/>
<dbReference type="SMART" id="SM00401">
    <property type="entry name" value="ZnF_GATA"/>
    <property type="match status" value="1"/>
</dbReference>
<evidence type="ECO:0000256" key="1">
    <source>
        <dbReference type="PROSITE-ProRule" id="PRU00094"/>
    </source>
</evidence>
<dbReference type="Pfam" id="PF22893">
    <property type="entry name" value="ULD_2"/>
    <property type="match status" value="1"/>
</dbReference>
<dbReference type="PROSITE" id="PS50114">
    <property type="entry name" value="GATA_ZN_FINGER_2"/>
    <property type="match status" value="1"/>
</dbReference>
<comment type="caution">
    <text evidence="5">The sequence shown here is derived from an EMBL/GenBank/DDBJ whole genome shotgun (WGS) entry which is preliminary data.</text>
</comment>
<keyword evidence="1" id="KW-0863">Zinc-finger</keyword>
<keyword evidence="1" id="KW-0479">Metal-binding</keyword>
<evidence type="ECO:0000313" key="5">
    <source>
        <dbReference type="EMBL" id="KAF4613369.1"/>
    </source>
</evidence>
<feature type="domain" description="GATA-type" evidence="4">
    <location>
        <begin position="442"/>
        <end position="472"/>
    </location>
</feature>
<protein>
    <recommendedName>
        <fullName evidence="4">GATA-type domain-containing protein</fullName>
    </recommendedName>
</protein>
<feature type="chain" id="PRO_5034484921" description="GATA-type domain-containing protein" evidence="3">
    <location>
        <begin position="24"/>
        <end position="490"/>
    </location>
</feature>
<organism evidence="5 6">
    <name type="scientific">Cudoniella acicularis</name>
    <dbReference type="NCBI Taxonomy" id="354080"/>
    <lineage>
        <taxon>Eukaryota</taxon>
        <taxon>Fungi</taxon>
        <taxon>Dikarya</taxon>
        <taxon>Ascomycota</taxon>
        <taxon>Pezizomycotina</taxon>
        <taxon>Leotiomycetes</taxon>
        <taxon>Helotiales</taxon>
        <taxon>Tricladiaceae</taxon>
        <taxon>Cudoniella</taxon>
    </lineage>
</organism>
<keyword evidence="6" id="KW-1185">Reference proteome</keyword>
<keyword evidence="1" id="KW-0862">Zinc</keyword>
<accession>A0A8H4QLP1</accession>
<evidence type="ECO:0000313" key="6">
    <source>
        <dbReference type="Proteomes" id="UP000566819"/>
    </source>
</evidence>
<sequence length="490" mass="54658">MSFGYSIGDFIAAISLILDVSLALREAGGSASEYQHFITELLSLKTALEQVATLEPMEDLEEIANAIKKAATTCREPLSEFLANVRHYDASLSKCQSSGVVKDVAMKVRWRMSKKTELIAKLRSELMGYVGGINMLIGFYQMKCASRAERISKQNLDEAQNGILELGLRVSDIQETVKEVRDQVTEDTGAIRAEITNSSIEISSGLQFLQTHVTQSLRNVLQTIGCLPDVASKTYAKTLEIYNIVVTLQSHVPKPNTEHTWFQRPMYLEDAFGRPITIGPEFNFAMVEAVIRARFQEGRGKRLVEKGQWQLLDARNTRKDIDKSSWEYIPGMNITMVIIIPQINGKICCPRPDCLSTAYLKAPGGGNICASCEVWFDEVVQSTRAHLTELPPEHAENTTSWEHGGDHSDNDGDEDADDLRYLKNVRFRKKVEEKERAAPPGRCHSCNRAETPEWRRGPDGARTLCNACGLHYAKLTRKVEATASAEALVT</sequence>
<dbReference type="InterPro" id="IPR000679">
    <property type="entry name" value="Znf_GATA"/>
</dbReference>
<keyword evidence="3" id="KW-0732">Signal</keyword>
<evidence type="ECO:0000259" key="4">
    <source>
        <dbReference type="PROSITE" id="PS50114"/>
    </source>
</evidence>
<dbReference type="CDD" id="cd00202">
    <property type="entry name" value="ZnF_GATA"/>
    <property type="match status" value="1"/>
</dbReference>
<dbReference type="EMBL" id="JAAMPI010002465">
    <property type="protein sequence ID" value="KAF4613369.1"/>
    <property type="molecule type" value="Genomic_DNA"/>
</dbReference>
<feature type="region of interest" description="Disordered" evidence="2">
    <location>
        <begin position="388"/>
        <end position="416"/>
    </location>
</feature>
<dbReference type="GO" id="GO:0008270">
    <property type="term" value="F:zinc ion binding"/>
    <property type="evidence" value="ECO:0007669"/>
    <property type="project" value="UniProtKB-KW"/>
</dbReference>